<feature type="compositionally biased region" description="Basic and acidic residues" evidence="1">
    <location>
        <begin position="47"/>
        <end position="68"/>
    </location>
</feature>
<comment type="caution">
    <text evidence="2">The sequence shown here is derived from an EMBL/GenBank/DDBJ whole genome shotgun (WGS) entry which is preliminary data.</text>
</comment>
<sequence length="68" mass="7469">MTEQQHPNEPQVEDEPRGQTRSGPRHEAAQESLHEAQQSEPQAPDTEQEKGDGVEAARRKTDPADGPA</sequence>
<proteinExistence type="predicted"/>
<evidence type="ECO:0000313" key="2">
    <source>
        <dbReference type="EMBL" id="MBM7797642.1"/>
    </source>
</evidence>
<reference evidence="2 3" key="1">
    <citation type="submission" date="2021-01" db="EMBL/GenBank/DDBJ databases">
        <title>Sequencing the genomes of 1000 actinobacteria strains.</title>
        <authorList>
            <person name="Klenk H.-P."/>
        </authorList>
    </citation>
    <scope>NUCLEOTIDE SEQUENCE [LARGE SCALE GENOMIC DNA]</scope>
    <source>
        <strain evidence="2 3">DSM 18662</strain>
    </source>
</reference>
<accession>A0ABS2RF99</accession>
<dbReference type="EMBL" id="JAFBCF010000001">
    <property type="protein sequence ID" value="MBM7797642.1"/>
    <property type="molecule type" value="Genomic_DNA"/>
</dbReference>
<name>A0ABS2RF99_9ACTN</name>
<dbReference type="Proteomes" id="UP000704762">
    <property type="component" value="Unassembled WGS sequence"/>
</dbReference>
<gene>
    <name evidence="2" type="ORF">JOE57_000563</name>
</gene>
<feature type="compositionally biased region" description="Basic and acidic residues" evidence="1">
    <location>
        <begin position="14"/>
        <end position="34"/>
    </location>
</feature>
<feature type="region of interest" description="Disordered" evidence="1">
    <location>
        <begin position="1"/>
        <end position="68"/>
    </location>
</feature>
<evidence type="ECO:0000313" key="3">
    <source>
        <dbReference type="Proteomes" id="UP000704762"/>
    </source>
</evidence>
<evidence type="ECO:0000256" key="1">
    <source>
        <dbReference type="SAM" id="MobiDB-lite"/>
    </source>
</evidence>
<keyword evidence="3" id="KW-1185">Reference proteome</keyword>
<protein>
    <submittedName>
        <fullName evidence="2">Uncharacterized protein</fullName>
    </submittedName>
</protein>
<organism evidence="2 3">
    <name type="scientific">Microlunatus panaciterrae</name>
    <dbReference type="NCBI Taxonomy" id="400768"/>
    <lineage>
        <taxon>Bacteria</taxon>
        <taxon>Bacillati</taxon>
        <taxon>Actinomycetota</taxon>
        <taxon>Actinomycetes</taxon>
        <taxon>Propionibacteriales</taxon>
        <taxon>Propionibacteriaceae</taxon>
        <taxon>Microlunatus</taxon>
    </lineage>
</organism>
<dbReference type="RefSeq" id="WP_204916295.1">
    <property type="nucleotide sequence ID" value="NZ_BAAAQP010000011.1"/>
</dbReference>